<dbReference type="Gene3D" id="1.10.287.110">
    <property type="entry name" value="DnaJ domain"/>
    <property type="match status" value="1"/>
</dbReference>
<proteinExistence type="predicted"/>
<dbReference type="CDD" id="cd06257">
    <property type="entry name" value="DnaJ"/>
    <property type="match status" value="1"/>
</dbReference>
<evidence type="ECO:0000256" key="1">
    <source>
        <dbReference type="SAM" id="MobiDB-lite"/>
    </source>
</evidence>
<feature type="domain" description="J" evidence="2">
    <location>
        <begin position="4"/>
        <end position="75"/>
    </location>
</feature>
<protein>
    <recommendedName>
        <fullName evidence="2">J domain-containing protein</fullName>
    </recommendedName>
</protein>
<dbReference type="PRINTS" id="PR00625">
    <property type="entry name" value="JDOMAIN"/>
</dbReference>
<feature type="compositionally biased region" description="Basic and acidic residues" evidence="1">
    <location>
        <begin position="168"/>
        <end position="185"/>
    </location>
</feature>
<dbReference type="Pfam" id="PF00226">
    <property type="entry name" value="DnaJ"/>
    <property type="match status" value="1"/>
</dbReference>
<organism evidence="3 4">
    <name type="scientific">Papaver atlanticum</name>
    <dbReference type="NCBI Taxonomy" id="357466"/>
    <lineage>
        <taxon>Eukaryota</taxon>
        <taxon>Viridiplantae</taxon>
        <taxon>Streptophyta</taxon>
        <taxon>Embryophyta</taxon>
        <taxon>Tracheophyta</taxon>
        <taxon>Spermatophyta</taxon>
        <taxon>Magnoliopsida</taxon>
        <taxon>Ranunculales</taxon>
        <taxon>Papaveraceae</taxon>
        <taxon>Papaveroideae</taxon>
        <taxon>Papaver</taxon>
    </lineage>
</organism>
<dbReference type="InterPro" id="IPR001623">
    <property type="entry name" value="DnaJ_domain"/>
</dbReference>
<evidence type="ECO:0000313" key="4">
    <source>
        <dbReference type="Proteomes" id="UP001202328"/>
    </source>
</evidence>
<accession>A0AAD4TJD6</accession>
<evidence type="ECO:0000259" key="2">
    <source>
        <dbReference type="PROSITE" id="PS50076"/>
    </source>
</evidence>
<dbReference type="SUPFAM" id="SSF46565">
    <property type="entry name" value="Chaperone J-domain"/>
    <property type="match status" value="1"/>
</dbReference>
<dbReference type="PANTHER" id="PTHR45098:SF1">
    <property type="entry name" value="DNAJ DOMAIN CONTAINING PROTEIN, EXPRESSED"/>
    <property type="match status" value="1"/>
</dbReference>
<dbReference type="SMART" id="SM00271">
    <property type="entry name" value="DnaJ"/>
    <property type="match status" value="1"/>
</dbReference>
<keyword evidence="4" id="KW-1185">Reference proteome</keyword>
<evidence type="ECO:0000313" key="3">
    <source>
        <dbReference type="EMBL" id="KAI3959446.1"/>
    </source>
</evidence>
<feature type="region of interest" description="Disordered" evidence="1">
    <location>
        <begin position="164"/>
        <end position="185"/>
    </location>
</feature>
<dbReference type="AlphaFoldDB" id="A0AAD4TJD6"/>
<dbReference type="PROSITE" id="PS50076">
    <property type="entry name" value="DNAJ_2"/>
    <property type="match status" value="1"/>
</dbReference>
<dbReference type="PANTHER" id="PTHR45098">
    <property type="entry name" value="DNAJ DOMAIN CONTAINING PROTEIN, EXPRESSED"/>
    <property type="match status" value="1"/>
</dbReference>
<sequence length="185" mass="21466">MEIDHYAVLGLPSGEEEAKLTKADIKKAYKTKARELHPDKCPDDPNANTNFQRLQSSCDILRDEIQPQADLDEREPASFPPDAYTLARQKEERDRQKMREEIAKVINMTLSCKRYLFPPDPDNQVREEDVKRYAETTENLFFIWKYITIGMAGLIKLYKVVRPSSSEKGSDTMKEPSEEERKIHS</sequence>
<reference evidence="3" key="1">
    <citation type="submission" date="2022-04" db="EMBL/GenBank/DDBJ databases">
        <title>A functionally conserved STORR gene fusion in Papaver species that diverged 16.8 million years ago.</title>
        <authorList>
            <person name="Catania T."/>
        </authorList>
    </citation>
    <scope>NUCLEOTIDE SEQUENCE</scope>
    <source>
        <strain evidence="3">S-188037</strain>
    </source>
</reference>
<comment type="caution">
    <text evidence="3">The sequence shown here is derived from an EMBL/GenBank/DDBJ whole genome shotgun (WGS) entry which is preliminary data.</text>
</comment>
<dbReference type="EMBL" id="JAJJMB010001069">
    <property type="protein sequence ID" value="KAI3959446.1"/>
    <property type="molecule type" value="Genomic_DNA"/>
</dbReference>
<dbReference type="Proteomes" id="UP001202328">
    <property type="component" value="Unassembled WGS sequence"/>
</dbReference>
<dbReference type="InterPro" id="IPR036869">
    <property type="entry name" value="J_dom_sf"/>
</dbReference>
<gene>
    <name evidence="3" type="ORF">MKW98_019036</name>
</gene>
<name>A0AAD4TJD6_9MAGN</name>